<evidence type="ECO:0000313" key="2">
    <source>
        <dbReference type="EMBL" id="EFJ48235.1"/>
    </source>
</evidence>
<protein>
    <submittedName>
        <fullName evidence="2">Uncharacterized protein</fullName>
    </submittedName>
</protein>
<evidence type="ECO:0000256" key="1">
    <source>
        <dbReference type="SAM" id="Phobius"/>
    </source>
</evidence>
<dbReference type="KEGG" id="vcn:VOLCADRAFT_90916"/>
<accession>D8TVQ3</accession>
<keyword evidence="1" id="KW-0812">Transmembrane</keyword>
<gene>
    <name evidence="2" type="ORF">VOLCADRAFT_90916</name>
</gene>
<dbReference type="Proteomes" id="UP000001058">
    <property type="component" value="Unassembled WGS sequence"/>
</dbReference>
<dbReference type="EMBL" id="GL378340">
    <property type="protein sequence ID" value="EFJ48235.1"/>
    <property type="molecule type" value="Genomic_DNA"/>
</dbReference>
<dbReference type="STRING" id="3068.D8TVQ3"/>
<evidence type="ECO:0000313" key="3">
    <source>
        <dbReference type="Proteomes" id="UP000001058"/>
    </source>
</evidence>
<dbReference type="InParanoid" id="D8TVQ3"/>
<organism evidence="3">
    <name type="scientific">Volvox carteri f. nagariensis</name>
    <dbReference type="NCBI Taxonomy" id="3068"/>
    <lineage>
        <taxon>Eukaryota</taxon>
        <taxon>Viridiplantae</taxon>
        <taxon>Chlorophyta</taxon>
        <taxon>core chlorophytes</taxon>
        <taxon>Chlorophyceae</taxon>
        <taxon>CS clade</taxon>
        <taxon>Chlamydomonadales</taxon>
        <taxon>Volvocaceae</taxon>
        <taxon>Volvox</taxon>
    </lineage>
</organism>
<dbReference type="GeneID" id="9617716"/>
<feature type="transmembrane region" description="Helical" evidence="1">
    <location>
        <begin position="110"/>
        <end position="130"/>
    </location>
</feature>
<name>D8TVQ3_VOLCA</name>
<dbReference type="RefSeq" id="XP_002950489.1">
    <property type="nucleotide sequence ID" value="XM_002950443.1"/>
</dbReference>
<keyword evidence="1" id="KW-0472">Membrane</keyword>
<keyword evidence="3" id="KW-1185">Reference proteome</keyword>
<proteinExistence type="predicted"/>
<dbReference type="OrthoDB" id="561093at2759"/>
<dbReference type="AlphaFoldDB" id="D8TVQ3"/>
<keyword evidence="1" id="KW-1133">Transmembrane helix</keyword>
<sequence>MLPRALQEVLGWSVQHNPLVREFLPIPKQVPPNHPLPYLSPADVQSFVTNVQACKPLTLATLETAEAAHSLISVVVPAVQRAAVKHAPVLYTAGTLVPRPPTTAMAMFPYMFPFGAGAFVGSTTLVKYLVYRAKCLFSVWTLCKPYLLLMHVPVRVPGCKSKIQRSSNMQAQPQL</sequence>
<reference evidence="2 3" key="1">
    <citation type="journal article" date="2010" name="Science">
        <title>Genomic analysis of organismal complexity in the multicellular green alga Volvox carteri.</title>
        <authorList>
            <person name="Prochnik S.E."/>
            <person name="Umen J."/>
            <person name="Nedelcu A.M."/>
            <person name="Hallmann A."/>
            <person name="Miller S.M."/>
            <person name="Nishii I."/>
            <person name="Ferris P."/>
            <person name="Kuo A."/>
            <person name="Mitros T."/>
            <person name="Fritz-Laylin L.K."/>
            <person name="Hellsten U."/>
            <person name="Chapman J."/>
            <person name="Simakov O."/>
            <person name="Rensing S.A."/>
            <person name="Terry A."/>
            <person name="Pangilinan J."/>
            <person name="Kapitonov V."/>
            <person name="Jurka J."/>
            <person name="Salamov A."/>
            <person name="Shapiro H."/>
            <person name="Schmutz J."/>
            <person name="Grimwood J."/>
            <person name="Lindquist E."/>
            <person name="Lucas S."/>
            <person name="Grigoriev I.V."/>
            <person name="Schmitt R."/>
            <person name="Kirk D."/>
            <person name="Rokhsar D.S."/>
        </authorList>
    </citation>
    <scope>NUCLEOTIDE SEQUENCE [LARGE SCALE GENOMIC DNA]</scope>
    <source>
        <strain evidence="3">f. Nagariensis / Eve</strain>
    </source>
</reference>